<keyword evidence="1" id="KW-1133">Transmembrane helix</keyword>
<feature type="transmembrane region" description="Helical" evidence="1">
    <location>
        <begin position="21"/>
        <end position="45"/>
    </location>
</feature>
<dbReference type="STRING" id="1798481.A2678_03655"/>
<sequence length="185" mass="19956">MSNERFNLLPRSRRRALVYDHVLRLGVVTMLLVVVLTFIAAVLLIPTYTFLTAGLSAKGAYLASLETASSSPEENALPARLALFSRNVASLTDLKKNPSASAIMRETLSIPHRGIAINNFSYARGATTTKPSIVMIAGTAATRDALRSYQTALQGASFVRLAKLPVSAYAKETDIAFTISVTLRP</sequence>
<proteinExistence type="predicted"/>
<evidence type="ECO:0000256" key="1">
    <source>
        <dbReference type="SAM" id="Phobius"/>
    </source>
</evidence>
<accession>A0A1F6CHU7</accession>
<evidence type="ECO:0000313" key="3">
    <source>
        <dbReference type="Proteomes" id="UP000178815"/>
    </source>
</evidence>
<dbReference type="Proteomes" id="UP000178815">
    <property type="component" value="Unassembled WGS sequence"/>
</dbReference>
<protein>
    <submittedName>
        <fullName evidence="2">Uncharacterized protein</fullName>
    </submittedName>
</protein>
<keyword evidence="1" id="KW-0812">Transmembrane</keyword>
<evidence type="ECO:0000313" key="2">
    <source>
        <dbReference type="EMBL" id="OGG48755.1"/>
    </source>
</evidence>
<gene>
    <name evidence="2" type="ORF">A2678_03655</name>
</gene>
<reference evidence="2 3" key="1">
    <citation type="journal article" date="2016" name="Nat. Commun.">
        <title>Thousands of microbial genomes shed light on interconnected biogeochemical processes in an aquifer system.</title>
        <authorList>
            <person name="Anantharaman K."/>
            <person name="Brown C.T."/>
            <person name="Hug L.A."/>
            <person name="Sharon I."/>
            <person name="Castelle C.J."/>
            <person name="Probst A.J."/>
            <person name="Thomas B.C."/>
            <person name="Singh A."/>
            <person name="Wilkins M.J."/>
            <person name="Karaoz U."/>
            <person name="Brodie E.L."/>
            <person name="Williams K.H."/>
            <person name="Hubbard S.S."/>
            <person name="Banfield J.F."/>
        </authorList>
    </citation>
    <scope>NUCLEOTIDE SEQUENCE [LARGE SCALE GENOMIC DNA]</scope>
</reference>
<dbReference type="EMBL" id="MFKU01000009">
    <property type="protein sequence ID" value="OGG48755.1"/>
    <property type="molecule type" value="Genomic_DNA"/>
</dbReference>
<organism evidence="2 3">
    <name type="scientific">Candidatus Kaiserbacteria bacterium RIFCSPHIGHO2_01_FULL_53_31</name>
    <dbReference type="NCBI Taxonomy" id="1798481"/>
    <lineage>
        <taxon>Bacteria</taxon>
        <taxon>Candidatus Kaiseribacteriota</taxon>
    </lineage>
</organism>
<comment type="caution">
    <text evidence="2">The sequence shown here is derived from an EMBL/GenBank/DDBJ whole genome shotgun (WGS) entry which is preliminary data.</text>
</comment>
<name>A0A1F6CHU7_9BACT</name>
<keyword evidence="1" id="KW-0472">Membrane</keyword>
<dbReference type="AlphaFoldDB" id="A0A1F6CHU7"/>